<keyword evidence="3 7" id="KW-0808">Transferase</keyword>
<evidence type="ECO:0000256" key="5">
    <source>
        <dbReference type="ARBA" id="ARBA00022939"/>
    </source>
</evidence>
<dbReference type="EMBL" id="KZ825621">
    <property type="protein sequence ID" value="PYI25889.1"/>
    <property type="molecule type" value="Genomic_DNA"/>
</dbReference>
<protein>
    <recommendedName>
        <fullName evidence="1">catechol O-methyltransferase</fullName>
        <ecNumber evidence="1">2.1.1.6</ecNumber>
    </recommendedName>
</protein>
<dbReference type="InterPro" id="IPR029063">
    <property type="entry name" value="SAM-dependent_MTases_sf"/>
</dbReference>
<keyword evidence="8" id="KW-1185">Reference proteome</keyword>
<evidence type="ECO:0000313" key="8">
    <source>
        <dbReference type="Proteomes" id="UP000248817"/>
    </source>
</evidence>
<dbReference type="Pfam" id="PF01596">
    <property type="entry name" value="Methyltransf_3"/>
    <property type="match status" value="1"/>
</dbReference>
<accession>A0A2V5HNA9</accession>
<keyword evidence="2 7" id="KW-0489">Methyltransferase</keyword>
<sequence length="259" mass="28387">MTQFYLPEEAIYHNDGREQRLLEFILSHPDYALMKGCPNRILAAIDEYGREKAFLMNVGTEKGQIVSKVISRVKPEVIVELGGYIGYSALLFGDALRKAGGRKYISLKVSPIFASVSAALVGLAGLSDTVEIMVGPCRNSLRALSKAYPSRGLDMFFFDHAKVEYTNDLKLCEELGLVSQGTTVVADNVSRNPEYLEYVRASGAKKMKAADENKGLTMCHESDMSVGRPDLRYETSVVHSIEPTGEPDAVEISCCLGSS</sequence>
<dbReference type="Gene3D" id="3.40.50.150">
    <property type="entry name" value="Vaccinia Virus protein VP39"/>
    <property type="match status" value="1"/>
</dbReference>
<gene>
    <name evidence="7" type="ORF">BP00DRAFT_408560</name>
</gene>
<dbReference type="SUPFAM" id="SSF53335">
    <property type="entry name" value="S-adenosyl-L-methionine-dependent methyltransferases"/>
    <property type="match status" value="1"/>
</dbReference>
<dbReference type="InterPro" id="IPR002935">
    <property type="entry name" value="SAM_O-MeTrfase"/>
</dbReference>
<proteinExistence type="inferred from homology"/>
<dbReference type="Proteomes" id="UP000248817">
    <property type="component" value="Unassembled WGS sequence"/>
</dbReference>
<keyword evidence="4" id="KW-0949">S-adenosyl-L-methionine</keyword>
<evidence type="ECO:0000256" key="3">
    <source>
        <dbReference type="ARBA" id="ARBA00022679"/>
    </source>
</evidence>
<dbReference type="EC" id="2.1.1.6" evidence="1"/>
<dbReference type="PANTHER" id="PTHR43836">
    <property type="entry name" value="CATECHOL O-METHYLTRANSFERASE 1-RELATED"/>
    <property type="match status" value="1"/>
</dbReference>
<keyword evidence="5" id="KW-0128">Catecholamine metabolism</keyword>
<dbReference type="GO" id="GO:0008171">
    <property type="term" value="F:O-methyltransferase activity"/>
    <property type="evidence" value="ECO:0007669"/>
    <property type="project" value="InterPro"/>
</dbReference>
<comment type="similarity">
    <text evidence="6">Belongs to the class I-like SAM-binding methyltransferase superfamily. Cation-dependent O-methyltransferase family.</text>
</comment>
<dbReference type="GO" id="GO:0006584">
    <property type="term" value="P:catecholamine metabolic process"/>
    <property type="evidence" value="ECO:0007669"/>
    <property type="project" value="UniProtKB-KW"/>
</dbReference>
<organism evidence="7 8">
    <name type="scientific">Aspergillus indologenus CBS 114.80</name>
    <dbReference type="NCBI Taxonomy" id="1450541"/>
    <lineage>
        <taxon>Eukaryota</taxon>
        <taxon>Fungi</taxon>
        <taxon>Dikarya</taxon>
        <taxon>Ascomycota</taxon>
        <taxon>Pezizomycotina</taxon>
        <taxon>Eurotiomycetes</taxon>
        <taxon>Eurotiomycetidae</taxon>
        <taxon>Eurotiales</taxon>
        <taxon>Aspergillaceae</taxon>
        <taxon>Aspergillus</taxon>
        <taxon>Aspergillus subgen. Circumdati</taxon>
    </lineage>
</organism>
<reference evidence="7 8" key="1">
    <citation type="submission" date="2018-02" db="EMBL/GenBank/DDBJ databases">
        <title>The genomes of Aspergillus section Nigri reveals drivers in fungal speciation.</title>
        <authorList>
            <consortium name="DOE Joint Genome Institute"/>
            <person name="Vesth T.C."/>
            <person name="Nybo J."/>
            <person name="Theobald S."/>
            <person name="Brandl J."/>
            <person name="Frisvad J.C."/>
            <person name="Nielsen K.F."/>
            <person name="Lyhne E.K."/>
            <person name="Kogle M.E."/>
            <person name="Kuo A."/>
            <person name="Riley R."/>
            <person name="Clum A."/>
            <person name="Nolan M."/>
            <person name="Lipzen A."/>
            <person name="Salamov A."/>
            <person name="Henrissat B."/>
            <person name="Wiebenga A."/>
            <person name="De vries R.P."/>
            <person name="Grigoriev I.V."/>
            <person name="Mortensen U.H."/>
            <person name="Andersen M.R."/>
            <person name="Baker S.E."/>
        </authorList>
    </citation>
    <scope>NUCLEOTIDE SEQUENCE [LARGE SCALE GENOMIC DNA]</scope>
    <source>
        <strain evidence="7 8">CBS 114.80</strain>
    </source>
</reference>
<dbReference type="GO" id="GO:0032259">
    <property type="term" value="P:methylation"/>
    <property type="evidence" value="ECO:0007669"/>
    <property type="project" value="UniProtKB-KW"/>
</dbReference>
<evidence type="ECO:0000313" key="7">
    <source>
        <dbReference type="EMBL" id="PYI25889.1"/>
    </source>
</evidence>
<dbReference type="PROSITE" id="PS51682">
    <property type="entry name" value="SAM_OMT_I"/>
    <property type="match status" value="1"/>
</dbReference>
<evidence type="ECO:0000256" key="1">
    <source>
        <dbReference type="ARBA" id="ARBA00012880"/>
    </source>
</evidence>
<name>A0A2V5HNA9_9EURO</name>
<evidence type="ECO:0000256" key="6">
    <source>
        <dbReference type="ARBA" id="ARBA00023453"/>
    </source>
</evidence>
<dbReference type="AlphaFoldDB" id="A0A2V5HNA9"/>
<evidence type="ECO:0000256" key="4">
    <source>
        <dbReference type="ARBA" id="ARBA00022691"/>
    </source>
</evidence>
<dbReference type="PANTHER" id="PTHR43836:SF6">
    <property type="entry name" value="PUTATIVE (AFU_ORTHOLOGUE AFUA_2G00150)-RELATED"/>
    <property type="match status" value="1"/>
</dbReference>
<evidence type="ECO:0000256" key="2">
    <source>
        <dbReference type="ARBA" id="ARBA00022603"/>
    </source>
</evidence>